<dbReference type="InterPro" id="IPR038564">
    <property type="entry name" value="Maf1_sf"/>
</dbReference>
<dbReference type="PANTHER" id="PTHR22504">
    <property type="entry name" value="REPRESSOR OF RNA POLYMERASE III TRANSCRIPTION MAF1"/>
    <property type="match status" value="1"/>
</dbReference>
<dbReference type="GO" id="GO:0000994">
    <property type="term" value="F:RNA polymerase III core binding"/>
    <property type="evidence" value="ECO:0007669"/>
    <property type="project" value="TreeGrafter"/>
</dbReference>
<protein>
    <recommendedName>
        <fullName evidence="2">Repressor of RNA polymerase III transcription</fullName>
    </recommendedName>
</protein>
<evidence type="ECO:0000313" key="1">
    <source>
        <dbReference type="EMBL" id="CAD9236283.1"/>
    </source>
</evidence>
<accession>A0A7S1TGQ7</accession>
<gene>
    <name evidence="1" type="ORF">CCAE0312_LOCUS8377</name>
</gene>
<proteinExistence type="predicted"/>
<dbReference type="GO" id="GO:0005634">
    <property type="term" value="C:nucleus"/>
    <property type="evidence" value="ECO:0007669"/>
    <property type="project" value="TreeGrafter"/>
</dbReference>
<dbReference type="Pfam" id="PF09174">
    <property type="entry name" value="Maf1"/>
    <property type="match status" value="1"/>
</dbReference>
<organism evidence="1">
    <name type="scientific">Compsopogon caeruleus</name>
    <dbReference type="NCBI Taxonomy" id="31354"/>
    <lineage>
        <taxon>Eukaryota</taxon>
        <taxon>Rhodophyta</taxon>
        <taxon>Compsopogonophyceae</taxon>
        <taxon>Compsopogonales</taxon>
        <taxon>Compsopogonaceae</taxon>
        <taxon>Compsopogon</taxon>
    </lineage>
</organism>
<dbReference type="InterPro" id="IPR015257">
    <property type="entry name" value="Maf1"/>
</dbReference>
<dbReference type="PANTHER" id="PTHR22504:SF0">
    <property type="entry name" value="REPRESSOR OF RNA POLYMERASE III TRANSCRIPTION MAF1 HOMOLOG"/>
    <property type="match status" value="1"/>
</dbReference>
<sequence length="194" mass="22038">MTCELISFSHHRTSSLRAGKIAGIDKKLTRSLEQRYMDVLSASSPQLSCSPVGPLTDPSSRRLLINLICTLNASNPDHDFSNISVDQLSREKDTNMVITRIDSALETAYHILGRSYRERLWNAVDQVIRVHECEIYSFSADEDSEDSVDGRLWSFHVLFYNRKMKKVLLFSCASVMHTSDVVLDDEDVQFGMDD</sequence>
<reference evidence="1" key="1">
    <citation type="submission" date="2021-01" db="EMBL/GenBank/DDBJ databases">
        <authorList>
            <person name="Corre E."/>
            <person name="Pelletier E."/>
            <person name="Niang G."/>
            <person name="Scheremetjew M."/>
            <person name="Finn R."/>
            <person name="Kale V."/>
            <person name="Holt S."/>
            <person name="Cochrane G."/>
            <person name="Meng A."/>
            <person name="Brown T."/>
            <person name="Cohen L."/>
        </authorList>
    </citation>
    <scope>NUCLEOTIDE SEQUENCE</scope>
    <source>
        <strain evidence="1">SAG 36.94</strain>
    </source>
</reference>
<dbReference type="Gene3D" id="3.40.1000.50">
    <property type="entry name" value="Repressor of RNA polymerase III transcription Maf1"/>
    <property type="match status" value="1"/>
</dbReference>
<name>A0A7S1TGQ7_9RHOD</name>
<dbReference type="EMBL" id="HBGH01015036">
    <property type="protein sequence ID" value="CAD9236283.1"/>
    <property type="molecule type" value="Transcribed_RNA"/>
</dbReference>
<dbReference type="AlphaFoldDB" id="A0A7S1TGQ7"/>
<dbReference type="GO" id="GO:0016480">
    <property type="term" value="P:negative regulation of transcription by RNA polymerase III"/>
    <property type="evidence" value="ECO:0007669"/>
    <property type="project" value="InterPro"/>
</dbReference>
<evidence type="ECO:0008006" key="2">
    <source>
        <dbReference type="Google" id="ProtNLM"/>
    </source>
</evidence>